<sequence>MNTRTKVLCYAALLGAWGFFAYAGKTPVDGFITAIGAALATLGAVHVAAGKPPADQPPPPSAPQ</sequence>
<keyword evidence="1" id="KW-0812">Transmembrane</keyword>
<dbReference type="AlphaFoldDB" id="A0A5E4X1D6"/>
<dbReference type="RefSeq" id="WP_150590697.1">
    <property type="nucleotide sequence ID" value="NZ_CABPSH010000010.1"/>
</dbReference>
<proteinExistence type="predicted"/>
<keyword evidence="3" id="KW-1185">Reference proteome</keyword>
<accession>A0A5E4X1D6</accession>
<evidence type="ECO:0000313" key="3">
    <source>
        <dbReference type="Proteomes" id="UP000400981"/>
    </source>
</evidence>
<feature type="transmembrane region" description="Helical" evidence="1">
    <location>
        <begin position="7"/>
        <end position="24"/>
    </location>
</feature>
<gene>
    <name evidence="2" type="ORF">PEP31012_03625</name>
</gene>
<keyword evidence="1" id="KW-1133">Transmembrane helix</keyword>
<dbReference type="EMBL" id="CABPSH010000010">
    <property type="protein sequence ID" value="VVE30106.1"/>
    <property type="molecule type" value="Genomic_DNA"/>
</dbReference>
<protein>
    <submittedName>
        <fullName evidence="2">Uncharacterized protein</fullName>
    </submittedName>
</protein>
<evidence type="ECO:0000313" key="2">
    <source>
        <dbReference type="EMBL" id="VVE30106.1"/>
    </source>
</evidence>
<keyword evidence="1" id="KW-0472">Membrane</keyword>
<dbReference type="Proteomes" id="UP000400981">
    <property type="component" value="Unassembled WGS sequence"/>
</dbReference>
<organism evidence="2 3">
    <name type="scientific">Pandoraea eparura</name>
    <dbReference type="NCBI Taxonomy" id="2508291"/>
    <lineage>
        <taxon>Bacteria</taxon>
        <taxon>Pseudomonadati</taxon>
        <taxon>Pseudomonadota</taxon>
        <taxon>Betaproteobacteria</taxon>
        <taxon>Burkholderiales</taxon>
        <taxon>Burkholderiaceae</taxon>
        <taxon>Pandoraea</taxon>
    </lineage>
</organism>
<feature type="transmembrane region" description="Helical" evidence="1">
    <location>
        <begin position="30"/>
        <end position="49"/>
    </location>
</feature>
<evidence type="ECO:0000256" key="1">
    <source>
        <dbReference type="SAM" id="Phobius"/>
    </source>
</evidence>
<dbReference type="OrthoDB" id="8946798at2"/>
<reference evidence="2 3" key="1">
    <citation type="submission" date="2019-08" db="EMBL/GenBank/DDBJ databases">
        <authorList>
            <person name="Peeters C."/>
        </authorList>
    </citation>
    <scope>NUCLEOTIDE SEQUENCE [LARGE SCALE GENOMIC DNA]</scope>
    <source>
        <strain evidence="2 3">LMG 31012</strain>
    </source>
</reference>
<name>A0A5E4X1D6_9BURK</name>